<dbReference type="SFLD" id="SFLDG01129">
    <property type="entry name" value="C1.5:_HAD__Beta-PGM__Phosphata"/>
    <property type="match status" value="1"/>
</dbReference>
<dbReference type="EMBL" id="RBKT01000001">
    <property type="protein sequence ID" value="RKR90716.1"/>
    <property type="molecule type" value="Genomic_DNA"/>
</dbReference>
<evidence type="ECO:0000313" key="1">
    <source>
        <dbReference type="EMBL" id="RKR90716.1"/>
    </source>
</evidence>
<dbReference type="OrthoDB" id="9797415at2"/>
<name>A0A495JP41_9ACTN</name>
<organism evidence="1 2">
    <name type="scientific">Micromonospora pisi</name>
    <dbReference type="NCBI Taxonomy" id="589240"/>
    <lineage>
        <taxon>Bacteria</taxon>
        <taxon>Bacillati</taxon>
        <taxon>Actinomycetota</taxon>
        <taxon>Actinomycetes</taxon>
        <taxon>Micromonosporales</taxon>
        <taxon>Micromonosporaceae</taxon>
        <taxon>Micromonospora</taxon>
    </lineage>
</organism>
<dbReference type="InterPro" id="IPR006439">
    <property type="entry name" value="HAD-SF_hydro_IA"/>
</dbReference>
<dbReference type="Gene3D" id="3.40.50.1000">
    <property type="entry name" value="HAD superfamily/HAD-like"/>
    <property type="match status" value="1"/>
</dbReference>
<dbReference type="PRINTS" id="PR00413">
    <property type="entry name" value="HADHALOGNASE"/>
</dbReference>
<dbReference type="SUPFAM" id="SSF56784">
    <property type="entry name" value="HAD-like"/>
    <property type="match status" value="1"/>
</dbReference>
<dbReference type="SFLD" id="SFLDS00003">
    <property type="entry name" value="Haloacid_Dehalogenase"/>
    <property type="match status" value="1"/>
</dbReference>
<keyword evidence="2" id="KW-1185">Reference proteome</keyword>
<dbReference type="Pfam" id="PF00702">
    <property type="entry name" value="Hydrolase"/>
    <property type="match status" value="1"/>
</dbReference>
<dbReference type="RefSeq" id="WP_121158948.1">
    <property type="nucleotide sequence ID" value="NZ_RBKT01000001.1"/>
</dbReference>
<gene>
    <name evidence="1" type="ORF">BDK92_5097</name>
</gene>
<dbReference type="GO" id="GO:0016787">
    <property type="term" value="F:hydrolase activity"/>
    <property type="evidence" value="ECO:0007669"/>
    <property type="project" value="UniProtKB-KW"/>
</dbReference>
<proteinExistence type="predicted"/>
<dbReference type="Proteomes" id="UP000277671">
    <property type="component" value="Unassembled WGS sequence"/>
</dbReference>
<dbReference type="PANTHER" id="PTHR43611:SF3">
    <property type="entry name" value="FLAVIN MONONUCLEOTIDE HYDROLASE 1, CHLOROPLATIC"/>
    <property type="match status" value="1"/>
</dbReference>
<accession>A0A495JP41</accession>
<sequence length="206" mass="22111">MARERATALLVDLDGVLRQWDPAVTEAVEREFGLPAGALLETAMRWSLLQPAVTGQISHLDWMAGVAEALAEPAGGRERAVAAVDQWQAYRGVVDPDVLAFVREVRASGHRVGLATNATDRLDTDLATLELVDEVDLVLNSSALGVHKPAKEFFQLACQALGSPPGRVLFVDDDDRSVRGARAAGLSAYRWSGPADLPYLRAALAD</sequence>
<dbReference type="InterPro" id="IPR023214">
    <property type="entry name" value="HAD_sf"/>
</dbReference>
<comment type="caution">
    <text evidence="1">The sequence shown here is derived from an EMBL/GenBank/DDBJ whole genome shotgun (WGS) entry which is preliminary data.</text>
</comment>
<dbReference type="PANTHER" id="PTHR43611">
    <property type="entry name" value="ALPHA-D-GLUCOSE 1-PHOSPHATE PHOSPHATASE"/>
    <property type="match status" value="1"/>
</dbReference>
<evidence type="ECO:0000313" key="2">
    <source>
        <dbReference type="Proteomes" id="UP000277671"/>
    </source>
</evidence>
<reference evidence="1 2" key="1">
    <citation type="submission" date="2018-10" db="EMBL/GenBank/DDBJ databases">
        <title>Sequencing the genomes of 1000 actinobacteria strains.</title>
        <authorList>
            <person name="Klenk H.-P."/>
        </authorList>
    </citation>
    <scope>NUCLEOTIDE SEQUENCE [LARGE SCALE GENOMIC DNA]</scope>
    <source>
        <strain evidence="1 2">DSM 45175</strain>
    </source>
</reference>
<keyword evidence="1" id="KW-0378">Hydrolase</keyword>
<dbReference type="InterPro" id="IPR036412">
    <property type="entry name" value="HAD-like_sf"/>
</dbReference>
<dbReference type="AlphaFoldDB" id="A0A495JP41"/>
<protein>
    <submittedName>
        <fullName evidence="1">Putative hydrolase of the HAD superfamily</fullName>
    </submittedName>
</protein>
<dbReference type="NCBIfam" id="TIGR01509">
    <property type="entry name" value="HAD-SF-IA-v3"/>
    <property type="match status" value="1"/>
</dbReference>